<name>A0A3G9H410_9FIRM</name>
<dbReference type="Proteomes" id="UP000484547">
    <property type="component" value="Unassembled WGS sequence"/>
</dbReference>
<dbReference type="EMBL" id="WNBM01000002">
    <property type="protein sequence ID" value="MTT75560.1"/>
    <property type="molecule type" value="Genomic_DNA"/>
</dbReference>
<dbReference type="EMBL" id="WNBW01000002">
    <property type="protein sequence ID" value="MTU03622.1"/>
    <property type="molecule type" value="Genomic_DNA"/>
</dbReference>
<evidence type="ECO:0000313" key="4">
    <source>
        <dbReference type="Proteomes" id="UP000484547"/>
    </source>
</evidence>
<organism evidence="1 4">
    <name type="scientific">Phascolarctobacterium faecium</name>
    <dbReference type="NCBI Taxonomy" id="33025"/>
    <lineage>
        <taxon>Bacteria</taxon>
        <taxon>Bacillati</taxon>
        <taxon>Bacillota</taxon>
        <taxon>Negativicutes</taxon>
        <taxon>Acidaminococcales</taxon>
        <taxon>Acidaminococcaceae</taxon>
        <taxon>Phascolarctobacterium</taxon>
    </lineage>
</organism>
<keyword evidence="3" id="KW-1185">Reference proteome</keyword>
<gene>
    <name evidence="1" type="ORF">GMD11_04630</name>
    <name evidence="2" type="ORF">GMD18_04275</name>
</gene>
<dbReference type="RefSeq" id="WP_046430933.1">
    <property type="nucleotide sequence ID" value="NZ_AP019004.1"/>
</dbReference>
<evidence type="ECO:0000313" key="1">
    <source>
        <dbReference type="EMBL" id="MTT75560.1"/>
    </source>
</evidence>
<proteinExistence type="predicted"/>
<protein>
    <submittedName>
        <fullName evidence="1">Uncharacterized protein</fullName>
    </submittedName>
</protein>
<dbReference type="Proteomes" id="UP000443070">
    <property type="component" value="Unassembled WGS sequence"/>
</dbReference>
<accession>A0A3G9H410</accession>
<evidence type="ECO:0000313" key="3">
    <source>
        <dbReference type="Proteomes" id="UP000443070"/>
    </source>
</evidence>
<evidence type="ECO:0000313" key="2">
    <source>
        <dbReference type="EMBL" id="MTU03622.1"/>
    </source>
</evidence>
<reference evidence="3 4" key="1">
    <citation type="journal article" date="2019" name="Nat. Med.">
        <title>A library of human gut bacterial isolates paired with longitudinal multiomics data enables mechanistic microbiome research.</title>
        <authorList>
            <person name="Poyet M."/>
            <person name="Groussin M."/>
            <person name="Gibbons S.M."/>
            <person name="Avila-Pacheco J."/>
            <person name="Jiang X."/>
            <person name="Kearney S.M."/>
            <person name="Perrotta A.R."/>
            <person name="Berdy B."/>
            <person name="Zhao S."/>
            <person name="Lieberman T.D."/>
            <person name="Swanson P.K."/>
            <person name="Smith M."/>
            <person name="Roesemann S."/>
            <person name="Alexander J.E."/>
            <person name="Rich S.A."/>
            <person name="Livny J."/>
            <person name="Vlamakis H."/>
            <person name="Clish C."/>
            <person name="Bullock K."/>
            <person name="Deik A."/>
            <person name="Scott J."/>
            <person name="Pierce K.A."/>
            <person name="Xavier R.J."/>
            <person name="Alm E.J."/>
        </authorList>
    </citation>
    <scope>NUCLEOTIDE SEQUENCE [LARGE SCALE GENOMIC DNA]</scope>
    <source>
        <strain evidence="1 4">BIOML-A13</strain>
        <strain evidence="2 3">BIOML-A3</strain>
    </source>
</reference>
<dbReference type="GeneID" id="49405770"/>
<dbReference type="AlphaFoldDB" id="A0A3G9H410"/>
<sequence>MTNIATLLETAIAQALPDNWQQEPETHLPALSLIISNILLPNCCQMSNLNSLAALIEESAVLKQLPAAYKNKLAHTVYDTLARFNGLG</sequence>
<comment type="caution">
    <text evidence="1">The sequence shown here is derived from an EMBL/GenBank/DDBJ whole genome shotgun (WGS) entry which is preliminary data.</text>
</comment>